<dbReference type="Gene3D" id="3.30.40.10">
    <property type="entry name" value="Zinc/RING finger domain, C3HC4 (zinc finger)"/>
    <property type="match status" value="1"/>
</dbReference>
<feature type="compositionally biased region" description="Polar residues" evidence="2">
    <location>
        <begin position="1019"/>
        <end position="1032"/>
    </location>
</feature>
<dbReference type="SUPFAM" id="SSF50729">
    <property type="entry name" value="PH domain-like"/>
    <property type="match status" value="1"/>
</dbReference>
<evidence type="ECO:0000313" key="5">
    <source>
        <dbReference type="EMBL" id="PWN18828.1"/>
    </source>
</evidence>
<feature type="compositionally biased region" description="Polar residues" evidence="2">
    <location>
        <begin position="522"/>
        <end position="533"/>
    </location>
</feature>
<dbReference type="InterPro" id="IPR001841">
    <property type="entry name" value="Znf_RING"/>
</dbReference>
<gene>
    <name evidence="5" type="ORF">BCV69DRAFT_252275</name>
</gene>
<evidence type="ECO:0000256" key="1">
    <source>
        <dbReference type="PROSITE-ProRule" id="PRU00175"/>
    </source>
</evidence>
<accession>A0A316U1W5</accession>
<dbReference type="RefSeq" id="XP_025345988.1">
    <property type="nucleotide sequence ID" value="XM_025490467.1"/>
</dbReference>
<feature type="compositionally biased region" description="Polar residues" evidence="2">
    <location>
        <begin position="147"/>
        <end position="159"/>
    </location>
</feature>
<dbReference type="GO" id="GO:0008270">
    <property type="term" value="F:zinc ion binding"/>
    <property type="evidence" value="ECO:0007669"/>
    <property type="project" value="UniProtKB-KW"/>
</dbReference>
<feature type="compositionally biased region" description="Polar residues" evidence="2">
    <location>
        <begin position="333"/>
        <end position="342"/>
    </location>
</feature>
<feature type="region of interest" description="Disordered" evidence="2">
    <location>
        <begin position="134"/>
        <end position="159"/>
    </location>
</feature>
<organism evidence="5 6">
    <name type="scientific">Pseudomicrostroma glucosiphilum</name>
    <dbReference type="NCBI Taxonomy" id="1684307"/>
    <lineage>
        <taxon>Eukaryota</taxon>
        <taxon>Fungi</taxon>
        <taxon>Dikarya</taxon>
        <taxon>Basidiomycota</taxon>
        <taxon>Ustilaginomycotina</taxon>
        <taxon>Exobasidiomycetes</taxon>
        <taxon>Microstromatales</taxon>
        <taxon>Microstromatales incertae sedis</taxon>
        <taxon>Pseudomicrostroma</taxon>
    </lineage>
</organism>
<evidence type="ECO:0000259" key="3">
    <source>
        <dbReference type="PROSITE" id="PS50089"/>
    </source>
</evidence>
<keyword evidence="6" id="KW-1185">Reference proteome</keyword>
<dbReference type="SUPFAM" id="SSF53300">
    <property type="entry name" value="vWA-like"/>
    <property type="match status" value="1"/>
</dbReference>
<dbReference type="InterPro" id="IPR001849">
    <property type="entry name" value="PH_domain"/>
</dbReference>
<feature type="compositionally biased region" description="Acidic residues" evidence="2">
    <location>
        <begin position="252"/>
        <end position="268"/>
    </location>
</feature>
<feature type="region of interest" description="Disordered" evidence="2">
    <location>
        <begin position="247"/>
        <end position="284"/>
    </location>
</feature>
<dbReference type="GeneID" id="37012201"/>
<dbReference type="GO" id="GO:0030010">
    <property type="term" value="P:establishment of cell polarity"/>
    <property type="evidence" value="ECO:0007669"/>
    <property type="project" value="TreeGrafter"/>
</dbReference>
<dbReference type="InterPro" id="IPR002035">
    <property type="entry name" value="VWF_A"/>
</dbReference>
<dbReference type="GO" id="GO:0043332">
    <property type="term" value="C:mating projection tip"/>
    <property type="evidence" value="ECO:0007669"/>
    <property type="project" value="TreeGrafter"/>
</dbReference>
<evidence type="ECO:0000256" key="2">
    <source>
        <dbReference type="SAM" id="MobiDB-lite"/>
    </source>
</evidence>
<dbReference type="PROSITE" id="PS50089">
    <property type="entry name" value="ZF_RING_2"/>
    <property type="match status" value="1"/>
</dbReference>
<name>A0A316U1W5_9BASI</name>
<dbReference type="SMART" id="SM00184">
    <property type="entry name" value="RING"/>
    <property type="match status" value="1"/>
</dbReference>
<keyword evidence="1" id="KW-0479">Metal-binding</keyword>
<dbReference type="Gene3D" id="3.40.50.410">
    <property type="entry name" value="von Willebrand factor, type A domain"/>
    <property type="match status" value="1"/>
</dbReference>
<feature type="compositionally biased region" description="Basic and acidic residues" evidence="2">
    <location>
        <begin position="319"/>
        <end position="332"/>
    </location>
</feature>
<dbReference type="InterPro" id="IPR053026">
    <property type="entry name" value="CDC42_GEF"/>
</dbReference>
<feature type="compositionally biased region" description="Polar residues" evidence="2">
    <location>
        <begin position="546"/>
        <end position="573"/>
    </location>
</feature>
<dbReference type="AlphaFoldDB" id="A0A316U1W5"/>
<dbReference type="Pfam" id="PF15411">
    <property type="entry name" value="PH_10"/>
    <property type="match status" value="1"/>
</dbReference>
<dbReference type="InterPro" id="IPR036465">
    <property type="entry name" value="vWFA_dom_sf"/>
</dbReference>
<feature type="domain" description="RING-type" evidence="3">
    <location>
        <begin position="40"/>
        <end position="104"/>
    </location>
</feature>
<dbReference type="OrthoDB" id="299997at2759"/>
<dbReference type="GO" id="GO:0031106">
    <property type="term" value="P:septin ring organization"/>
    <property type="evidence" value="ECO:0007669"/>
    <property type="project" value="TreeGrafter"/>
</dbReference>
<dbReference type="EMBL" id="KZ819334">
    <property type="protein sequence ID" value="PWN18828.1"/>
    <property type="molecule type" value="Genomic_DNA"/>
</dbReference>
<dbReference type="PROSITE" id="PS50234">
    <property type="entry name" value="VWFA"/>
    <property type="match status" value="1"/>
</dbReference>
<feature type="compositionally biased region" description="Basic and acidic residues" evidence="2">
    <location>
        <begin position="1"/>
        <end position="10"/>
    </location>
</feature>
<feature type="compositionally biased region" description="Polar residues" evidence="2">
    <location>
        <begin position="603"/>
        <end position="619"/>
    </location>
</feature>
<evidence type="ECO:0000313" key="6">
    <source>
        <dbReference type="Proteomes" id="UP000245942"/>
    </source>
</evidence>
<protein>
    <recommendedName>
        <fullName evidence="7">RING-type domain-containing protein</fullName>
    </recommendedName>
</protein>
<dbReference type="STRING" id="1684307.A0A316U1W5"/>
<feature type="domain" description="VWFA" evidence="4">
    <location>
        <begin position="647"/>
        <end position="845"/>
    </location>
</feature>
<dbReference type="GO" id="GO:0005737">
    <property type="term" value="C:cytoplasm"/>
    <property type="evidence" value="ECO:0007669"/>
    <property type="project" value="TreeGrafter"/>
</dbReference>
<feature type="region of interest" description="Disordered" evidence="2">
    <location>
        <begin position="420"/>
        <end position="443"/>
    </location>
</feature>
<reference evidence="5 6" key="1">
    <citation type="journal article" date="2018" name="Mol. Biol. Evol.">
        <title>Broad Genomic Sampling Reveals a Smut Pathogenic Ancestry of the Fungal Clade Ustilaginomycotina.</title>
        <authorList>
            <person name="Kijpornyongpan T."/>
            <person name="Mondo S.J."/>
            <person name="Barry K."/>
            <person name="Sandor L."/>
            <person name="Lee J."/>
            <person name="Lipzen A."/>
            <person name="Pangilinan J."/>
            <person name="LaButti K."/>
            <person name="Hainaut M."/>
            <person name="Henrissat B."/>
            <person name="Grigoriev I.V."/>
            <person name="Spatafora J.W."/>
            <person name="Aime M.C."/>
        </authorList>
    </citation>
    <scope>NUCLEOTIDE SEQUENCE [LARGE SCALE GENOMIC DNA]</scope>
    <source>
        <strain evidence="5 6">MCA 4718</strain>
    </source>
</reference>
<dbReference type="InterPro" id="IPR011993">
    <property type="entry name" value="PH-like_dom_sf"/>
</dbReference>
<dbReference type="PANTHER" id="PTHR47339">
    <property type="entry name" value="CELL DIVISION CONTROL PROTEIN 24"/>
    <property type="match status" value="1"/>
</dbReference>
<feature type="compositionally biased region" description="Low complexity" evidence="2">
    <location>
        <begin position="134"/>
        <end position="144"/>
    </location>
</feature>
<dbReference type="GO" id="GO:0005634">
    <property type="term" value="C:nucleus"/>
    <property type="evidence" value="ECO:0007669"/>
    <property type="project" value="TreeGrafter"/>
</dbReference>
<dbReference type="InterPro" id="IPR013083">
    <property type="entry name" value="Znf_RING/FYVE/PHD"/>
</dbReference>
<proteinExistence type="predicted"/>
<feature type="region of interest" description="Disordered" evidence="2">
    <location>
        <begin position="508"/>
        <end position="631"/>
    </location>
</feature>
<dbReference type="Proteomes" id="UP000245942">
    <property type="component" value="Unassembled WGS sequence"/>
</dbReference>
<evidence type="ECO:0000259" key="4">
    <source>
        <dbReference type="PROSITE" id="PS50234"/>
    </source>
</evidence>
<feature type="region of interest" description="Disordered" evidence="2">
    <location>
        <begin position="319"/>
        <end position="349"/>
    </location>
</feature>
<feature type="region of interest" description="Disordered" evidence="2">
    <location>
        <begin position="1"/>
        <end position="35"/>
    </location>
</feature>
<feature type="compositionally biased region" description="Polar residues" evidence="2">
    <location>
        <begin position="14"/>
        <end position="31"/>
    </location>
</feature>
<sequence length="1183" mass="127663">MRRSESHRSVDPPASTSGSSLHDTSTSYNNGDDSRTEADCPICLERLSYRLAGEKPHVMPTCGHALHNACFTAVYGKPEDILAAQEGGSSGKKAGPPGMCGVCRKAIVLGGDGGDNSRSASNLIDDPIGSIALSSTMSRSTSRSYPDPQSSRHSTMSSPASRNVILEANSNHESLSSPLPTSPTSPGMVHPVIRIRPEFDTIYRKDPTGQNGKQNIVCVVALEVPSRRPPLSLDEQEAKHQMQWKGLPLLNGDDDDEQEATDEEDADGGIDNGLEAGDEPPAEMRYNHRASGLSESISSGHDRALASSDVGHERLARHDDQNSLHEYGDENHSGSGKETSNGGDEDFSMHAAPAIDETSYDAVFEDLKARLADWKGQPIEKFGQLALYDYIGISQDNVVRKFWVYLFNSALICVTESGKPDRKLSRLGSKTGSDKGKPTKPPKLKLKGRIWLRHISDMIEKNVQGSPSLAITLDDDTLGNFVLVFPTEGIRQAWRSKVESLADESKASYNSRHSAPGASVANGVTTANDSNGSVGREPLSYEQGPPHTSTPSKSSVGATARSARSASLISGKSGSEPASARAKQPRKSKSTHTLSSERDAANTRASFSASLPTQQQWSASGGLDPSMPPPKLLPHAPLDLVLMVSVPVVLQKDTSGVSSSAALKLRLIRSTLEFVSSHMGPSDRLAVVTYSSGAEGDVRKTGLLSITARERSRAKLQDFIESIGKAWDEDEDDPYRVDSETLGGASERTDTVTALNVGLDIVLSRKVKNSMTGMILINDTTDGPAKRQMDLVMARAEAANTPIHCFGFGKSSNPSSLWLISNHTRGSYTFVREWYQLRECIAGCIGSIMSTAIDQFKLRISVPSDNHFRVKKVQGVLNPVVSSSGKHVDVEVGELRYGETRELFVELELDINGLVPFIAQTNDDGRVGGVRKVRNAPAIEVGSATDDFIQRLGLSDLNLEDTAGSSDLYGIDHSMGSLIEEVAVFEVDAAYRDVTAGSSLHRLSNPSVLTLEVDGTAPENGSSNPQQTSDATVTRRRIELLVSDMITRSLLLVSRKNYTQALRIINETHKIVETVLARLTEANAGKESDRALRRRAARQRALVQDQAIVSLLAILDDLELTSNGLQLGPRGHFERDGRNAAAQQAMVLRDQQAWTTRTTTEALRFLGDNGPALAAVAYADSRS</sequence>
<dbReference type="SMART" id="SM00233">
    <property type="entry name" value="PH"/>
    <property type="match status" value="1"/>
</dbReference>
<keyword evidence="1" id="KW-0862">Zinc</keyword>
<feature type="region of interest" description="Disordered" evidence="2">
    <location>
        <begin position="1012"/>
        <end position="1032"/>
    </location>
</feature>
<dbReference type="SUPFAM" id="SSF57850">
    <property type="entry name" value="RING/U-box"/>
    <property type="match status" value="1"/>
</dbReference>
<dbReference type="Gene3D" id="2.30.29.30">
    <property type="entry name" value="Pleckstrin-homology domain (PH domain)/Phosphotyrosine-binding domain (PTB)"/>
    <property type="match status" value="1"/>
</dbReference>
<keyword evidence="1" id="KW-0863">Zinc-finger</keyword>
<evidence type="ECO:0008006" key="7">
    <source>
        <dbReference type="Google" id="ProtNLM"/>
    </source>
</evidence>
<dbReference type="GO" id="GO:0000935">
    <property type="term" value="C:division septum"/>
    <property type="evidence" value="ECO:0007669"/>
    <property type="project" value="TreeGrafter"/>
</dbReference>
<dbReference type="PANTHER" id="PTHR47339:SF1">
    <property type="entry name" value="CELL DIVISION CONTROL PROTEIN 24"/>
    <property type="match status" value="1"/>
</dbReference>